<keyword evidence="6" id="KW-1185">Reference proteome</keyword>
<dbReference type="EMBL" id="BSYO01000029">
    <property type="protein sequence ID" value="GMH25263.1"/>
    <property type="molecule type" value="Genomic_DNA"/>
</dbReference>
<dbReference type="PANTHER" id="PTHR31636">
    <property type="entry name" value="OSJNBA0084A10.13 PROTEIN-RELATED"/>
    <property type="match status" value="1"/>
</dbReference>
<evidence type="ECO:0000313" key="5">
    <source>
        <dbReference type="EMBL" id="GMH25263.1"/>
    </source>
</evidence>
<feature type="region of interest" description="Disordered" evidence="4">
    <location>
        <begin position="1"/>
        <end position="37"/>
    </location>
</feature>
<dbReference type="Proteomes" id="UP001279734">
    <property type="component" value="Unassembled WGS sequence"/>
</dbReference>
<feature type="compositionally biased region" description="Polar residues" evidence="4">
    <location>
        <begin position="18"/>
        <end position="37"/>
    </location>
</feature>
<name>A0AAD3T8D2_NEPGR</name>
<reference evidence="5" key="1">
    <citation type="submission" date="2023-05" db="EMBL/GenBank/DDBJ databases">
        <title>Nepenthes gracilis genome sequencing.</title>
        <authorList>
            <person name="Fukushima K."/>
        </authorList>
    </citation>
    <scope>NUCLEOTIDE SEQUENCE</scope>
    <source>
        <strain evidence="5">SING2019-196</strain>
    </source>
</reference>
<feature type="compositionally biased region" description="Low complexity" evidence="4">
    <location>
        <begin position="1"/>
        <end position="17"/>
    </location>
</feature>
<dbReference type="AlphaFoldDB" id="A0AAD3T8D2"/>
<sequence length="539" mass="59218">MKVPISSTQNNNSSINSKPLSGNNSSRNTAFHSKSNASSLCYEPTPVLALQSSPSPVTTTALPSSAPAAAVSDVLSVTNSPPSVDLDNLEGWDSILSELGLNDDSTPNHKTLSQFGPCSDPPQLIPQLPEFLPSQPFDHAPLIPPDFGFPRDFPSHQSFSPSDQPNVNNFGPDFIDDLVRAAQSFESGDSHHVHLILARLNQRLRSPVGKPLQRAAFYFKEALQSLLTGPNRPSRLSCYEIVQTIRAFKAFSGISPIPLFTTFTANQAILEAIDGSNFIHIVDFDIGFGCHWASLMREMVFKCDPSKANSIVLRITAVVPEEFGIESKLVRENLAQFARELNINFHIEYVLIRSFEILSFKWIKFIQGEKIAVHLSPMIFQRLGSRNNISKFLGDLRNIMPHVVVVIDREVGIDTGTSSFSLNFVAGLEIYTAMLESLDAATGGGFFGVGESARMIETFLLRPRILAAVEAAGRRGTPWRELFLGSGAKAVGPSQFSDFQADCLLRRLPIGGFHVAKHQGEMLLCWHERPLVATSAWRC</sequence>
<keyword evidence="2" id="KW-0804">Transcription</keyword>
<feature type="region of interest" description="Leucine repeat II (LRII)" evidence="3">
    <location>
        <begin position="329"/>
        <end position="361"/>
    </location>
</feature>
<dbReference type="Pfam" id="PF03514">
    <property type="entry name" value="GRAS"/>
    <property type="match status" value="1"/>
</dbReference>
<feature type="short sequence motif" description="VHIID" evidence="3">
    <location>
        <begin position="279"/>
        <end position="283"/>
    </location>
</feature>
<evidence type="ECO:0000256" key="4">
    <source>
        <dbReference type="SAM" id="MobiDB-lite"/>
    </source>
</evidence>
<organism evidence="5 6">
    <name type="scientific">Nepenthes gracilis</name>
    <name type="common">Slender pitcher plant</name>
    <dbReference type="NCBI Taxonomy" id="150966"/>
    <lineage>
        <taxon>Eukaryota</taxon>
        <taxon>Viridiplantae</taxon>
        <taxon>Streptophyta</taxon>
        <taxon>Embryophyta</taxon>
        <taxon>Tracheophyta</taxon>
        <taxon>Spermatophyta</taxon>
        <taxon>Magnoliopsida</taxon>
        <taxon>eudicotyledons</taxon>
        <taxon>Gunneridae</taxon>
        <taxon>Pentapetalae</taxon>
        <taxon>Caryophyllales</taxon>
        <taxon>Nepenthaceae</taxon>
        <taxon>Nepenthes</taxon>
    </lineage>
</organism>
<feature type="region of interest" description="VHIID" evidence="3">
    <location>
        <begin position="248"/>
        <end position="313"/>
    </location>
</feature>
<proteinExistence type="inferred from homology"/>
<evidence type="ECO:0008006" key="7">
    <source>
        <dbReference type="Google" id="ProtNLM"/>
    </source>
</evidence>
<comment type="caution">
    <text evidence="5">The sequence shown here is derived from an EMBL/GenBank/DDBJ whole genome shotgun (WGS) entry which is preliminary data.</text>
</comment>
<feature type="region of interest" description="SAW" evidence="3">
    <location>
        <begin position="470"/>
        <end position="538"/>
    </location>
</feature>
<dbReference type="InterPro" id="IPR005202">
    <property type="entry name" value="TF_GRAS"/>
</dbReference>
<evidence type="ECO:0000313" key="6">
    <source>
        <dbReference type="Proteomes" id="UP001279734"/>
    </source>
</evidence>
<evidence type="ECO:0000256" key="1">
    <source>
        <dbReference type="ARBA" id="ARBA00023015"/>
    </source>
</evidence>
<evidence type="ECO:0000256" key="3">
    <source>
        <dbReference type="PROSITE-ProRule" id="PRU01191"/>
    </source>
</evidence>
<keyword evidence="1" id="KW-0805">Transcription regulation</keyword>
<dbReference type="PROSITE" id="PS50985">
    <property type="entry name" value="GRAS"/>
    <property type="match status" value="1"/>
</dbReference>
<evidence type="ECO:0000256" key="2">
    <source>
        <dbReference type="ARBA" id="ARBA00023163"/>
    </source>
</evidence>
<protein>
    <recommendedName>
        <fullName evidence="7">Scarecrow-like protein 15</fullName>
    </recommendedName>
</protein>
<comment type="caution">
    <text evidence="3">Lacks conserved residue(s) required for the propagation of feature annotation.</text>
</comment>
<comment type="similarity">
    <text evidence="3">Belongs to the GRAS family.</text>
</comment>
<gene>
    <name evidence="5" type="ORF">Nepgr_027106</name>
</gene>
<accession>A0AAD3T8D2</accession>